<proteinExistence type="predicted"/>
<dbReference type="Proteomes" id="UP000242427">
    <property type="component" value="Unassembled WGS sequence"/>
</dbReference>
<dbReference type="OrthoDB" id="4323700at2"/>
<organism evidence="2 3">
    <name type="scientific">Streptosporangium nondiastaticum</name>
    <dbReference type="NCBI Taxonomy" id="35764"/>
    <lineage>
        <taxon>Bacteria</taxon>
        <taxon>Bacillati</taxon>
        <taxon>Actinomycetota</taxon>
        <taxon>Actinomycetes</taxon>
        <taxon>Streptosporangiales</taxon>
        <taxon>Streptosporangiaceae</taxon>
        <taxon>Streptosporangium</taxon>
    </lineage>
</organism>
<evidence type="ECO:0000256" key="1">
    <source>
        <dbReference type="SAM" id="MobiDB-lite"/>
    </source>
</evidence>
<feature type="region of interest" description="Disordered" evidence="1">
    <location>
        <begin position="57"/>
        <end position="101"/>
    </location>
</feature>
<comment type="caution">
    <text evidence="2">The sequence shown here is derived from an EMBL/GenBank/DDBJ whole genome shotgun (WGS) entry which is preliminary data.</text>
</comment>
<name>A0A9X7PIF4_9ACTN</name>
<sequence>MAGSREPTSDKAPLMTLRVSRDSGGTHEPTRAVRTGDPVVILENPVRYPPCECPRCAPERQASRSVSARCLPSRPLRSASSAIPRSVTGAGSRPSTTLPRR</sequence>
<keyword evidence="3" id="KW-1185">Reference proteome</keyword>
<accession>A0A9X7PIF4</accession>
<gene>
    <name evidence="2" type="ORF">B7P34_08865</name>
</gene>
<dbReference type="EMBL" id="PXWG01000014">
    <property type="protein sequence ID" value="PSJ29051.1"/>
    <property type="molecule type" value="Genomic_DNA"/>
</dbReference>
<evidence type="ECO:0000313" key="3">
    <source>
        <dbReference type="Proteomes" id="UP000242427"/>
    </source>
</evidence>
<evidence type="ECO:0000313" key="2">
    <source>
        <dbReference type="EMBL" id="PSJ29051.1"/>
    </source>
</evidence>
<reference evidence="2 3" key="1">
    <citation type="submission" date="2018-03" db="EMBL/GenBank/DDBJ databases">
        <title>Chitinolytic properties of Streptosporangium nondiastaticum TBG75A20.</title>
        <authorList>
            <person name="Gayathri V."/>
            <person name="Shiburaj S."/>
        </authorList>
    </citation>
    <scope>NUCLEOTIDE SEQUENCE [LARGE SCALE GENOMIC DNA]</scope>
    <source>
        <strain evidence="2 3">TBG75A20</strain>
    </source>
</reference>
<dbReference type="AlphaFoldDB" id="A0A9X7PIF4"/>
<protein>
    <submittedName>
        <fullName evidence="2">Uncharacterized protein</fullName>
    </submittedName>
</protein>